<feature type="transmembrane region" description="Helical" evidence="7">
    <location>
        <begin position="171"/>
        <end position="196"/>
    </location>
</feature>
<evidence type="ECO:0000313" key="16">
    <source>
        <dbReference type="Proteomes" id="UP000585609"/>
    </source>
</evidence>
<dbReference type="EMBL" id="BLRZ01000061">
    <property type="protein sequence ID" value="GFP30365.1"/>
    <property type="molecule type" value="Genomic_DNA"/>
</dbReference>
<evidence type="ECO:0000313" key="13">
    <source>
        <dbReference type="EMBL" id="GFP40000.1"/>
    </source>
</evidence>
<evidence type="ECO:0000256" key="7">
    <source>
        <dbReference type="SAM" id="Phobius"/>
    </source>
</evidence>
<comment type="similarity">
    <text evidence="2">Belongs to the peptidase A24 family.</text>
</comment>
<dbReference type="Proteomes" id="UP000574717">
    <property type="component" value="Unassembled WGS sequence"/>
</dbReference>
<dbReference type="GO" id="GO:0004190">
    <property type="term" value="F:aspartic-type endopeptidase activity"/>
    <property type="evidence" value="ECO:0007669"/>
    <property type="project" value="InterPro"/>
</dbReference>
<evidence type="ECO:0000313" key="12">
    <source>
        <dbReference type="EMBL" id="GFP30365.1"/>
    </source>
</evidence>
<dbReference type="Proteomes" id="UP000588083">
    <property type="component" value="Unassembled WGS sequence"/>
</dbReference>
<feature type="domain" description="Prepilin peptidase A24 N-terminal" evidence="9">
    <location>
        <begin position="23"/>
        <end position="77"/>
    </location>
</feature>
<dbReference type="InterPro" id="IPR010627">
    <property type="entry name" value="Prepilin_pept_A24_N"/>
</dbReference>
<dbReference type="Proteomes" id="UP000569018">
    <property type="component" value="Unassembled WGS sequence"/>
</dbReference>
<dbReference type="GO" id="GO:0032259">
    <property type="term" value="P:methylation"/>
    <property type="evidence" value="ECO:0007669"/>
    <property type="project" value="UniProtKB-KW"/>
</dbReference>
<dbReference type="Pfam" id="PF06750">
    <property type="entry name" value="A24_N_bact"/>
    <property type="match status" value="1"/>
</dbReference>
<dbReference type="EMBL" id="BLSD01000122">
    <property type="protein sequence ID" value="GFP40000.1"/>
    <property type="molecule type" value="Genomic_DNA"/>
</dbReference>
<evidence type="ECO:0000256" key="4">
    <source>
        <dbReference type="ARBA" id="ARBA00022692"/>
    </source>
</evidence>
<proteinExistence type="inferred from homology"/>
<dbReference type="RefSeq" id="WP_176236036.1">
    <property type="nucleotide sequence ID" value="NZ_BLRU01000011.1"/>
</dbReference>
<accession>A0A6V8NHD1</accession>
<feature type="transmembrane region" description="Helical" evidence="7">
    <location>
        <begin position="135"/>
        <end position="159"/>
    </location>
</feature>
<organism evidence="10 15">
    <name type="scientific">Candidatus Hakubella thermalkaliphila</name>
    <dbReference type="NCBI Taxonomy" id="2754717"/>
    <lineage>
        <taxon>Bacteria</taxon>
        <taxon>Bacillati</taxon>
        <taxon>Actinomycetota</taxon>
        <taxon>Actinomycetota incertae sedis</taxon>
        <taxon>Candidatus Hakubellales</taxon>
        <taxon>Candidatus Hakubellaceae</taxon>
        <taxon>Candidatus Hakubella</taxon>
    </lineage>
</organism>
<protein>
    <submittedName>
        <fullName evidence="10">Leader peptidase (Prepilin peptidase) / N-methyltransferase</fullName>
    </submittedName>
</protein>
<evidence type="ECO:0000313" key="17">
    <source>
        <dbReference type="Proteomes" id="UP000588083"/>
    </source>
</evidence>
<feature type="domain" description="Prepilin type IV endopeptidase peptidase" evidence="8">
    <location>
        <begin position="89"/>
        <end position="195"/>
    </location>
</feature>
<evidence type="ECO:0000313" key="14">
    <source>
        <dbReference type="Proteomes" id="UP000569018"/>
    </source>
</evidence>
<evidence type="ECO:0000256" key="6">
    <source>
        <dbReference type="ARBA" id="ARBA00023136"/>
    </source>
</evidence>
<dbReference type="Pfam" id="PF01478">
    <property type="entry name" value="Peptidase_A24"/>
    <property type="match status" value="1"/>
</dbReference>
<evidence type="ECO:0000256" key="5">
    <source>
        <dbReference type="ARBA" id="ARBA00022989"/>
    </source>
</evidence>
<feature type="transmembrane region" description="Helical" evidence="7">
    <location>
        <begin position="112"/>
        <end position="129"/>
    </location>
</feature>
<keyword evidence="17" id="KW-1185">Reference proteome</keyword>
<sequence length="233" mass="25962">MGRLICLHFVIPHPKSTQRAFLSQFNCCQERPVWYGEIPLLGYLLLRGKCQACGRSISLLHPLSELMGGLYFLLSLYFFGLHLKLIPVLIFGSSLIAIFFIDLRERRVPNRIVFPLYLVGVIFIALAYPERWMELMISSAVAGGLFLILALLVPGGMGMGDVKLAATMGIYLGYSVFPGLMIAFVTAALTGLFLILTRKKTRKDYIPFAPHLVLGAIISLFWGTQIISTYKGL</sequence>
<evidence type="ECO:0000256" key="1">
    <source>
        <dbReference type="ARBA" id="ARBA00004651"/>
    </source>
</evidence>
<keyword evidence="5 7" id="KW-1133">Transmembrane helix</keyword>
<dbReference type="GO" id="GO:0008168">
    <property type="term" value="F:methyltransferase activity"/>
    <property type="evidence" value="ECO:0007669"/>
    <property type="project" value="UniProtKB-KW"/>
</dbReference>
<reference evidence="14 15" key="1">
    <citation type="journal article" date="2020" name="Front. Microbiol.">
        <title>Single-cell genomics of novel Actinobacteria with the Wood-Ljungdahl pathway discovered in a serpentinizing system.</title>
        <authorList>
            <person name="Merino N."/>
            <person name="Kawai M."/>
            <person name="Boyd E.S."/>
            <person name="Colman D.R."/>
            <person name="McGlynn S.E."/>
            <person name="Nealson K.H."/>
            <person name="Kurokawa K."/>
            <person name="Hongoh Y."/>
        </authorList>
    </citation>
    <scope>NUCLEOTIDE SEQUENCE [LARGE SCALE GENOMIC DNA]</scope>
    <source>
        <strain evidence="10 15">S03</strain>
        <strain evidence="11 16">S09_30</strain>
        <strain evidence="12 17">S34</strain>
        <strain evidence="13 14">S47</strain>
    </source>
</reference>
<feature type="transmembrane region" description="Helical" evidence="7">
    <location>
        <begin position="70"/>
        <end position="100"/>
    </location>
</feature>
<dbReference type="AlphaFoldDB" id="A0A6V8NHD1"/>
<dbReference type="GO" id="GO:0005886">
    <property type="term" value="C:plasma membrane"/>
    <property type="evidence" value="ECO:0007669"/>
    <property type="project" value="UniProtKB-SubCell"/>
</dbReference>
<comment type="subcellular location">
    <subcellularLocation>
        <location evidence="1">Cell membrane</location>
        <topology evidence="1">Multi-pass membrane protein</topology>
    </subcellularLocation>
</comment>
<dbReference type="Gene3D" id="1.20.120.1220">
    <property type="match status" value="1"/>
</dbReference>
<evidence type="ECO:0000259" key="9">
    <source>
        <dbReference type="Pfam" id="PF06750"/>
    </source>
</evidence>
<keyword evidence="10" id="KW-0489">Methyltransferase</keyword>
<evidence type="ECO:0000259" key="8">
    <source>
        <dbReference type="Pfam" id="PF01478"/>
    </source>
</evidence>
<dbReference type="EMBL" id="BLRU01000011">
    <property type="protein sequence ID" value="GFP18751.1"/>
    <property type="molecule type" value="Genomic_DNA"/>
</dbReference>
<dbReference type="PANTHER" id="PTHR30487">
    <property type="entry name" value="TYPE 4 PREPILIN-LIKE PROTEINS LEADER PEPTIDE-PROCESSING ENZYME"/>
    <property type="match status" value="1"/>
</dbReference>
<dbReference type="Proteomes" id="UP000585609">
    <property type="component" value="Unassembled WGS sequence"/>
</dbReference>
<dbReference type="GO" id="GO:0006465">
    <property type="term" value="P:signal peptide processing"/>
    <property type="evidence" value="ECO:0007669"/>
    <property type="project" value="TreeGrafter"/>
</dbReference>
<dbReference type="InterPro" id="IPR050882">
    <property type="entry name" value="Prepilin_peptidase/N-MTase"/>
</dbReference>
<dbReference type="InterPro" id="IPR000045">
    <property type="entry name" value="Prepilin_IV_endopep_pep"/>
</dbReference>
<keyword evidence="3" id="KW-1003">Cell membrane</keyword>
<keyword evidence="6 7" id="KW-0472">Membrane</keyword>
<keyword evidence="4 7" id="KW-0812">Transmembrane</keyword>
<evidence type="ECO:0000313" key="11">
    <source>
        <dbReference type="EMBL" id="GFP23755.1"/>
    </source>
</evidence>
<dbReference type="EMBL" id="BLRW01000186">
    <property type="protein sequence ID" value="GFP23755.1"/>
    <property type="molecule type" value="Genomic_DNA"/>
</dbReference>
<evidence type="ECO:0000313" key="10">
    <source>
        <dbReference type="EMBL" id="GFP18751.1"/>
    </source>
</evidence>
<feature type="transmembrane region" description="Helical" evidence="7">
    <location>
        <begin position="208"/>
        <end position="227"/>
    </location>
</feature>
<dbReference type="PANTHER" id="PTHR30487:SF0">
    <property type="entry name" value="PREPILIN LEADER PEPTIDASE_N-METHYLTRANSFERASE-RELATED"/>
    <property type="match status" value="1"/>
</dbReference>
<evidence type="ECO:0000313" key="15">
    <source>
        <dbReference type="Proteomes" id="UP000574717"/>
    </source>
</evidence>
<evidence type="ECO:0000256" key="3">
    <source>
        <dbReference type="ARBA" id="ARBA00022475"/>
    </source>
</evidence>
<name>A0A6V8NHD1_9ACTN</name>
<evidence type="ECO:0000256" key="2">
    <source>
        <dbReference type="ARBA" id="ARBA00005801"/>
    </source>
</evidence>
<comment type="caution">
    <text evidence="10">The sequence shown here is derived from an EMBL/GenBank/DDBJ whole genome shotgun (WGS) entry which is preliminary data.</text>
</comment>
<gene>
    <name evidence="10" type="ORF">HKBW3S03_00256</name>
    <name evidence="11" type="ORF">HKBW3S09_01220</name>
    <name evidence="12" type="ORF">HKBW3S34_01286</name>
    <name evidence="13" type="ORF">HKBW3S47_01697</name>
</gene>
<keyword evidence="10" id="KW-0808">Transferase</keyword>